<feature type="region of interest" description="Disordered" evidence="9">
    <location>
        <begin position="454"/>
        <end position="479"/>
    </location>
</feature>
<dbReference type="PANTHER" id="PTHR14618:SF0">
    <property type="entry name" value="HOMEOBOX-CONTAINING PROTEIN 1"/>
    <property type="match status" value="1"/>
</dbReference>
<keyword evidence="6 7" id="KW-0539">Nucleus</keyword>
<dbReference type="SMART" id="SM00389">
    <property type="entry name" value="HOX"/>
    <property type="match status" value="1"/>
</dbReference>
<dbReference type="Pfam" id="PF04814">
    <property type="entry name" value="HNF-1_N"/>
    <property type="match status" value="2"/>
</dbReference>
<evidence type="ECO:0000259" key="11">
    <source>
        <dbReference type="PROSITE" id="PS51936"/>
    </source>
</evidence>
<sequence length="479" mass="54768">MGEPRYTIEQIDLLQRLRRTGLNKDEILQALDTMERLDREHGSIVAPPAHPCTNRYTVFRDLARTRFCRRWTPWRGWTASMAASSHHQLIHVPTGIVYLGTQQGRDSAGARHHGEAGPRTWQHPRTTSSSMYQQMNLKCETQYPFRTMRWNLKSEGEIVPAASPPVSSPQGALAANGTASPIDQTRPHKDCVLSEEQIQTEVEIMLNKNVESVKEELRLFLSERRISQGLISRYTGISQSYLSQFLTQGLDMSVIKKRTLFTWYIREKFSNSPVSALDLTSAVPKAVRVAEHVDDDHDWTPHLQFRSSVHRRGHRFNWPEACITIMEKYFEENQYPDEKKREEITNACNSVIQKPGVELPAQMLVNSARVYNWFANRRKDVKRRHSAVHNTLSPVPSSQPNPHHRVEDRGNQNTDHHSGNILQEQGESEHKESHQDPVQVAVEMAAVNHAIMALVNQHSDDIDQGEEQEAEEGEDGEFS</sequence>
<dbReference type="InterPro" id="IPR001356">
    <property type="entry name" value="HD"/>
</dbReference>
<feature type="region of interest" description="Disordered" evidence="9">
    <location>
        <begin position="104"/>
        <end position="127"/>
    </location>
</feature>
<evidence type="ECO:0000256" key="9">
    <source>
        <dbReference type="SAM" id="MobiDB-lite"/>
    </source>
</evidence>
<evidence type="ECO:0000256" key="6">
    <source>
        <dbReference type="ARBA" id="ARBA00023242"/>
    </source>
</evidence>
<gene>
    <name evidence="13" type="ORF">BRAFLDRAFT_105752</name>
</gene>
<accession>C3ZXI6</accession>
<dbReference type="Gene3D" id="1.10.10.60">
    <property type="entry name" value="Homeodomain-like"/>
    <property type="match status" value="1"/>
</dbReference>
<feature type="compositionally biased region" description="Acidic residues" evidence="9">
    <location>
        <begin position="462"/>
        <end position="479"/>
    </location>
</feature>
<feature type="compositionally biased region" description="Polar residues" evidence="9">
    <location>
        <begin position="388"/>
        <end position="401"/>
    </location>
</feature>
<evidence type="ECO:0000256" key="7">
    <source>
        <dbReference type="PROSITE-ProRule" id="PRU00108"/>
    </source>
</evidence>
<evidence type="ECO:0000259" key="12">
    <source>
        <dbReference type="PROSITE" id="PS51937"/>
    </source>
</evidence>
<dbReference type="Gene3D" id="1.10.260.40">
    <property type="entry name" value="lambda repressor-like DNA-binding domains"/>
    <property type="match status" value="1"/>
</dbReference>
<dbReference type="InterPro" id="IPR040363">
    <property type="entry name" value="HMBOX1"/>
</dbReference>
<reference evidence="13" key="1">
    <citation type="journal article" date="2008" name="Nature">
        <title>The amphioxus genome and the evolution of the chordate karyotype.</title>
        <authorList>
            <consortium name="US DOE Joint Genome Institute (JGI-PGF)"/>
            <person name="Putnam N.H."/>
            <person name="Butts T."/>
            <person name="Ferrier D.E.K."/>
            <person name="Furlong R.F."/>
            <person name="Hellsten U."/>
            <person name="Kawashima T."/>
            <person name="Robinson-Rechavi M."/>
            <person name="Shoguchi E."/>
            <person name="Terry A."/>
            <person name="Yu J.-K."/>
            <person name="Benito-Gutierrez E.L."/>
            <person name="Dubchak I."/>
            <person name="Garcia-Fernandez J."/>
            <person name="Gibson-Brown J.J."/>
            <person name="Grigoriev I.V."/>
            <person name="Horton A.C."/>
            <person name="de Jong P.J."/>
            <person name="Jurka J."/>
            <person name="Kapitonov V.V."/>
            <person name="Kohara Y."/>
            <person name="Kuroki Y."/>
            <person name="Lindquist E."/>
            <person name="Lucas S."/>
            <person name="Osoegawa K."/>
            <person name="Pennacchio L.A."/>
            <person name="Salamov A.A."/>
            <person name="Satou Y."/>
            <person name="Sauka-Spengler T."/>
            <person name="Schmutz J."/>
            <person name="Shin-I T."/>
            <person name="Toyoda A."/>
            <person name="Bronner-Fraser M."/>
            <person name="Fujiyama A."/>
            <person name="Holland L.Z."/>
            <person name="Holland P.W.H."/>
            <person name="Satoh N."/>
            <person name="Rokhsar D.S."/>
        </authorList>
    </citation>
    <scope>NUCLEOTIDE SEQUENCE [LARGE SCALE GENOMIC DNA]</scope>
    <source>
        <strain evidence="13">S238N-H82</strain>
        <tissue evidence="13">Testes</tissue>
    </source>
</reference>
<dbReference type="InParanoid" id="C3ZXI6"/>
<feature type="domain" description="Homeobox" evidence="10">
    <location>
        <begin position="309"/>
        <end position="384"/>
    </location>
</feature>
<evidence type="ECO:0000256" key="3">
    <source>
        <dbReference type="ARBA" id="ARBA00023125"/>
    </source>
</evidence>
<dbReference type="InterPro" id="IPR044869">
    <property type="entry name" value="HNF-1_POU"/>
</dbReference>
<dbReference type="AlphaFoldDB" id="C3ZXI6"/>
<keyword evidence="2" id="KW-0805">Transcription regulation</keyword>
<dbReference type="PANTHER" id="PTHR14618">
    <property type="entry name" value="HOMEODOX-CONTAINING PROTEIN 1 HMBOX1"/>
    <property type="match status" value="1"/>
</dbReference>
<keyword evidence="5" id="KW-0804">Transcription</keyword>
<dbReference type="GO" id="GO:0003691">
    <property type="term" value="F:double-stranded telomeric DNA binding"/>
    <property type="evidence" value="ECO:0007669"/>
    <property type="project" value="InterPro"/>
</dbReference>
<evidence type="ECO:0000259" key="10">
    <source>
        <dbReference type="PROSITE" id="PS50071"/>
    </source>
</evidence>
<comment type="subcellular location">
    <subcellularLocation>
        <location evidence="1 7 8">Nucleus</location>
    </subcellularLocation>
</comment>
<keyword evidence="4 7" id="KW-0371">Homeobox</keyword>
<feature type="domain" description="POU-specific atypical" evidence="11">
    <location>
        <begin position="185"/>
        <end position="280"/>
    </location>
</feature>
<keyword evidence="3 7" id="KW-0238">DNA-binding</keyword>
<feature type="domain" description="HNF-p1" evidence="12">
    <location>
        <begin position="2"/>
        <end position="33"/>
    </location>
</feature>
<dbReference type="GO" id="GO:0045893">
    <property type="term" value="P:positive regulation of DNA-templated transcription"/>
    <property type="evidence" value="ECO:0007669"/>
    <property type="project" value="InterPro"/>
</dbReference>
<dbReference type="CDD" id="cd00086">
    <property type="entry name" value="homeodomain"/>
    <property type="match status" value="1"/>
</dbReference>
<feature type="region of interest" description="Disordered" evidence="9">
    <location>
        <begin position="162"/>
        <end position="186"/>
    </location>
</feature>
<dbReference type="InterPro" id="IPR044866">
    <property type="entry name" value="HNF_P1"/>
</dbReference>
<evidence type="ECO:0000256" key="1">
    <source>
        <dbReference type="ARBA" id="ARBA00004123"/>
    </source>
</evidence>
<protein>
    <submittedName>
        <fullName evidence="13">Uncharacterized protein</fullName>
    </submittedName>
</protein>
<feature type="region of interest" description="Disordered" evidence="9">
    <location>
        <begin position="382"/>
        <end position="419"/>
    </location>
</feature>
<dbReference type="InterPro" id="IPR009057">
    <property type="entry name" value="Homeodomain-like_sf"/>
</dbReference>
<evidence type="ECO:0000256" key="8">
    <source>
        <dbReference type="RuleBase" id="RU000682"/>
    </source>
</evidence>
<dbReference type="InterPro" id="IPR010982">
    <property type="entry name" value="Lambda_DNA-bd_dom_sf"/>
</dbReference>
<evidence type="ECO:0000256" key="4">
    <source>
        <dbReference type="ARBA" id="ARBA00023155"/>
    </source>
</evidence>
<dbReference type="Pfam" id="PF00046">
    <property type="entry name" value="Homeodomain"/>
    <property type="match status" value="1"/>
</dbReference>
<dbReference type="SUPFAM" id="SSF47413">
    <property type="entry name" value="lambda repressor-like DNA-binding domains"/>
    <property type="match status" value="1"/>
</dbReference>
<evidence type="ECO:0000256" key="5">
    <source>
        <dbReference type="ARBA" id="ARBA00023163"/>
    </source>
</evidence>
<dbReference type="GO" id="GO:0005634">
    <property type="term" value="C:nucleus"/>
    <property type="evidence" value="ECO:0007669"/>
    <property type="project" value="UniProtKB-SubCell"/>
</dbReference>
<evidence type="ECO:0000313" key="13">
    <source>
        <dbReference type="EMBL" id="EEN42765.1"/>
    </source>
</evidence>
<dbReference type="InterPro" id="IPR006899">
    <property type="entry name" value="HNF-1_N"/>
</dbReference>
<dbReference type="PROSITE" id="PS51936">
    <property type="entry name" value="POU_4"/>
    <property type="match status" value="1"/>
</dbReference>
<feature type="compositionally biased region" description="Basic and acidic residues" evidence="9">
    <location>
        <begin position="404"/>
        <end position="418"/>
    </location>
</feature>
<dbReference type="PROSITE" id="PS50071">
    <property type="entry name" value="HOMEOBOX_2"/>
    <property type="match status" value="1"/>
</dbReference>
<dbReference type="SUPFAM" id="SSF46689">
    <property type="entry name" value="Homeodomain-like"/>
    <property type="match status" value="1"/>
</dbReference>
<feature type="DNA-binding region" description="Homeobox" evidence="7">
    <location>
        <begin position="311"/>
        <end position="385"/>
    </location>
</feature>
<proteinExistence type="predicted"/>
<dbReference type="EMBL" id="GG666712">
    <property type="protein sequence ID" value="EEN42765.1"/>
    <property type="molecule type" value="Genomic_DNA"/>
</dbReference>
<evidence type="ECO:0000256" key="2">
    <source>
        <dbReference type="ARBA" id="ARBA00023015"/>
    </source>
</evidence>
<name>C3ZXI6_BRAFL</name>
<dbReference type="PROSITE" id="PS51937">
    <property type="entry name" value="HNF_P1"/>
    <property type="match status" value="1"/>
</dbReference>
<dbReference type="eggNOG" id="ENOG502QQSR">
    <property type="taxonomic scope" value="Eukaryota"/>
</dbReference>
<organism>
    <name type="scientific">Branchiostoma floridae</name>
    <name type="common">Florida lancelet</name>
    <name type="synonym">Amphioxus</name>
    <dbReference type="NCBI Taxonomy" id="7739"/>
    <lineage>
        <taxon>Eukaryota</taxon>
        <taxon>Metazoa</taxon>
        <taxon>Chordata</taxon>
        <taxon>Cephalochordata</taxon>
        <taxon>Leptocardii</taxon>
        <taxon>Amphioxiformes</taxon>
        <taxon>Branchiostomatidae</taxon>
        <taxon>Branchiostoma</taxon>
    </lineage>
</organism>